<dbReference type="Pfam" id="PF00041">
    <property type="entry name" value="fn3"/>
    <property type="match status" value="1"/>
</dbReference>
<dbReference type="SUPFAM" id="SSF81296">
    <property type="entry name" value="E set domains"/>
    <property type="match status" value="1"/>
</dbReference>
<dbReference type="InterPro" id="IPR012334">
    <property type="entry name" value="Pectin_lyas_fold"/>
</dbReference>
<dbReference type="EMBL" id="JXYS01000160">
    <property type="protein sequence ID" value="KJF15476.1"/>
    <property type="molecule type" value="Genomic_DNA"/>
</dbReference>
<dbReference type="InterPro" id="IPR013783">
    <property type="entry name" value="Ig-like_fold"/>
</dbReference>
<feature type="compositionally biased region" description="Polar residues" evidence="3">
    <location>
        <begin position="7"/>
        <end position="22"/>
    </location>
</feature>
<evidence type="ECO:0000313" key="5">
    <source>
        <dbReference type="EMBL" id="KJF15476.1"/>
    </source>
</evidence>
<evidence type="ECO:0000256" key="2">
    <source>
        <dbReference type="ARBA" id="ARBA00023295"/>
    </source>
</evidence>
<keyword evidence="1" id="KW-0677">Repeat</keyword>
<comment type="caution">
    <text evidence="5">The sequence shown here is derived from an EMBL/GenBank/DDBJ whole genome shotgun (WGS) entry which is preliminary data.</text>
</comment>
<dbReference type="Gene3D" id="2.60.40.10">
    <property type="entry name" value="Immunoglobulins"/>
    <property type="match status" value="2"/>
</dbReference>
<dbReference type="PANTHER" id="PTHR13817:SF73">
    <property type="entry name" value="FIBRONECTIN TYPE-III DOMAIN-CONTAINING PROTEIN"/>
    <property type="match status" value="1"/>
</dbReference>
<dbReference type="AlphaFoldDB" id="A0A0D8HEK2"/>
<evidence type="ECO:0000256" key="3">
    <source>
        <dbReference type="SAM" id="MobiDB-lite"/>
    </source>
</evidence>
<feature type="region of interest" description="Disordered" evidence="3">
    <location>
        <begin position="1"/>
        <end position="22"/>
    </location>
</feature>
<keyword evidence="2" id="KW-0378">Hydrolase</keyword>
<gene>
    <name evidence="5" type="ORF">AXFE_36810</name>
</gene>
<dbReference type="GO" id="GO:0016798">
    <property type="term" value="F:hydrolase activity, acting on glycosyl bonds"/>
    <property type="evidence" value="ECO:0007669"/>
    <property type="project" value="UniProtKB-KW"/>
</dbReference>
<dbReference type="Gene3D" id="2.160.20.10">
    <property type="entry name" value="Single-stranded right-handed beta-helix, Pectin lyase-like"/>
    <property type="match status" value="1"/>
</dbReference>
<evidence type="ECO:0000256" key="1">
    <source>
        <dbReference type="ARBA" id="ARBA00022737"/>
    </source>
</evidence>
<dbReference type="SUPFAM" id="SSF50985">
    <property type="entry name" value="RCC1/BLIP-II"/>
    <property type="match status" value="1"/>
</dbReference>
<dbReference type="Proteomes" id="UP000032360">
    <property type="component" value="Unassembled WGS sequence"/>
</dbReference>
<dbReference type="PRINTS" id="PR00014">
    <property type="entry name" value="FNTYPEIII"/>
</dbReference>
<feature type="domain" description="Fibronectin type-III" evidence="4">
    <location>
        <begin position="383"/>
        <end position="479"/>
    </location>
</feature>
<accession>A0A0D8HEK2</accession>
<dbReference type="InterPro" id="IPR011050">
    <property type="entry name" value="Pectin_lyase_fold/virulence"/>
</dbReference>
<keyword evidence="2" id="KW-0326">Glycosidase</keyword>
<dbReference type="InterPro" id="IPR009091">
    <property type="entry name" value="RCC1/BLIP-II"/>
</dbReference>
<dbReference type="CDD" id="cd00102">
    <property type="entry name" value="IPT"/>
    <property type="match status" value="1"/>
</dbReference>
<dbReference type="STRING" id="1280514.AXFE_36810"/>
<proteinExistence type="predicted"/>
<dbReference type="SUPFAM" id="SSF49265">
    <property type="entry name" value="Fibronectin type III"/>
    <property type="match status" value="1"/>
</dbReference>
<dbReference type="GO" id="GO:0005975">
    <property type="term" value="P:carbohydrate metabolic process"/>
    <property type="evidence" value="ECO:0007669"/>
    <property type="project" value="UniProtKB-ARBA"/>
</dbReference>
<keyword evidence="6" id="KW-1185">Reference proteome</keyword>
<dbReference type="PATRIC" id="fig|1280514.3.peg.4954"/>
<protein>
    <submittedName>
        <fullName evidence="5">Fibronectin type III domain protein</fullName>
    </submittedName>
</protein>
<evidence type="ECO:0000259" key="4">
    <source>
        <dbReference type="PROSITE" id="PS50853"/>
    </source>
</evidence>
<organism evidence="5 6">
    <name type="scientific">Acidithrix ferrooxidans</name>
    <dbReference type="NCBI Taxonomy" id="1280514"/>
    <lineage>
        <taxon>Bacteria</taxon>
        <taxon>Bacillati</taxon>
        <taxon>Actinomycetota</taxon>
        <taxon>Acidimicrobiia</taxon>
        <taxon>Acidimicrobiales</taxon>
        <taxon>Acidimicrobiaceae</taxon>
        <taxon>Acidithrix</taxon>
    </lineage>
</organism>
<feature type="region of interest" description="Disordered" evidence="3">
    <location>
        <begin position="360"/>
        <end position="381"/>
    </location>
</feature>
<dbReference type="PROSITE" id="PS50853">
    <property type="entry name" value="FN3"/>
    <property type="match status" value="1"/>
</dbReference>
<reference evidence="5 6" key="1">
    <citation type="submission" date="2015-01" db="EMBL/GenBank/DDBJ databases">
        <title>Draft genome of the acidophilic iron oxidizer Acidithrix ferrooxidans strain Py-F3.</title>
        <authorList>
            <person name="Poehlein A."/>
            <person name="Eisen S."/>
            <person name="Schloemann M."/>
            <person name="Johnson B.D."/>
            <person name="Daniel R."/>
            <person name="Muehling M."/>
        </authorList>
    </citation>
    <scope>NUCLEOTIDE SEQUENCE [LARGE SCALE GENOMIC DNA]</scope>
    <source>
        <strain evidence="5 6">Py-F3</strain>
    </source>
</reference>
<name>A0A0D8HEK2_9ACTN</name>
<dbReference type="PANTHER" id="PTHR13817">
    <property type="entry name" value="TITIN"/>
    <property type="match status" value="1"/>
</dbReference>
<dbReference type="SUPFAM" id="SSF51126">
    <property type="entry name" value="Pectin lyase-like"/>
    <property type="match status" value="1"/>
</dbReference>
<dbReference type="CDD" id="cd00063">
    <property type="entry name" value="FN3"/>
    <property type="match status" value="1"/>
</dbReference>
<evidence type="ECO:0000313" key="6">
    <source>
        <dbReference type="Proteomes" id="UP000032360"/>
    </source>
</evidence>
<dbReference type="InterPro" id="IPR003961">
    <property type="entry name" value="FN3_dom"/>
</dbReference>
<feature type="compositionally biased region" description="Polar residues" evidence="3">
    <location>
        <begin position="360"/>
        <end position="372"/>
    </location>
</feature>
<dbReference type="SMART" id="SM00060">
    <property type="entry name" value="FN3"/>
    <property type="match status" value="1"/>
</dbReference>
<dbReference type="InterPro" id="IPR036116">
    <property type="entry name" value="FN3_sf"/>
</dbReference>
<sequence length="618" mass="62039">MVPNGITVPSTDQRGYQRPESSNPNFCSIGSYQYTYAPIITSISPSGTYAPGSVVTVTGSNFFNTKNLSDITGITIDNVAVVTYSVNSNTSITLTVPSGIITSTDSPLVISNSDGPSLAYSISTVASPSTLYVSQKGSDKNNTTCIQVTPCLTIANAITNANNGDTINVGSSSATSPFREAVTVSKDLTITGQGATTTFVGGTSSSFVSGSVFSISSHVTATITGMTIQYGGGNNNTTNGGGIYNNGTLTASNDTIDNNKSNGSNGGGGIYNNGTLTASNDTIDNNKSNGSNGGGIYNSGTVTATNDTISGNVAGFGGGIYNNSGTLTATNDSISNNSAFISGDSYTFTIAAVNKAGTGTYSRSSNSVTPNSVPGAPTGVAGTPTNVVATAGNGSITITWNPPSEDGGSSIIGYSVTQINVTTNTTTNVCLSSDISITTTCSVTGLTNGDSYTFSVSAINSSGAGTASLLSASVTPEPPSGLLSSNPSPSISPSITKGYWLVAADGGVFSFGDANFYGSMGGRTLNKPVVGITSTPDGKGYWLVAADGGVFSFGDANFYGSLPPKSLNKPIVGIASTPDGKGYWLVAADGGVFSFGDAAFYGSLPPAKLNEPVVAIGD</sequence>
<dbReference type="InterPro" id="IPR014756">
    <property type="entry name" value="Ig_E-set"/>
</dbReference>
<dbReference type="InterPro" id="IPR050964">
    <property type="entry name" value="Striated_Muscle_Regulatory"/>
</dbReference>